<dbReference type="PRINTS" id="PR02086">
    <property type="entry name" value="PUTNUCHARBI1"/>
</dbReference>
<sequence>MQRVTFEMVLKLIAPKILVKRARPGRPAIPAEKQLLITLWILGTPDSYRSVSDRFNASAIYCVRNVVGILNQLSNQFITWPTNEGMITSAAAFKAVSGFPGVIGAIDGTHISITAPKEHSESYVNRKGVHSIQLQVCFLFIETTFKLCFTGTFQKIYGL</sequence>
<gene>
    <name evidence="1" type="ORF">PPYR_00826</name>
</gene>
<evidence type="ECO:0000313" key="2">
    <source>
        <dbReference type="Proteomes" id="UP000327044"/>
    </source>
</evidence>
<evidence type="ECO:0008006" key="3">
    <source>
        <dbReference type="Google" id="ProtNLM"/>
    </source>
</evidence>
<proteinExistence type="predicted"/>
<dbReference type="EMBL" id="VVIM01000001">
    <property type="protein sequence ID" value="KAB0803856.1"/>
    <property type="molecule type" value="Genomic_DNA"/>
</dbReference>
<dbReference type="InterPro" id="IPR026103">
    <property type="entry name" value="HARBI1_animal"/>
</dbReference>
<comment type="caution">
    <text evidence="1">The sequence shown here is derived from an EMBL/GenBank/DDBJ whole genome shotgun (WGS) entry which is preliminary data.</text>
</comment>
<dbReference type="AlphaFoldDB" id="A0A5N4B2R6"/>
<protein>
    <recommendedName>
        <fullName evidence="3">DDE Tnp4 domain-containing protein</fullName>
    </recommendedName>
</protein>
<name>A0A5N4B2R6_PHOPY</name>
<accession>A0A5N4B2R6</accession>
<organism evidence="1 2">
    <name type="scientific">Photinus pyralis</name>
    <name type="common">Common eastern firefly</name>
    <name type="synonym">Lampyris pyralis</name>
    <dbReference type="NCBI Taxonomy" id="7054"/>
    <lineage>
        <taxon>Eukaryota</taxon>
        <taxon>Metazoa</taxon>
        <taxon>Ecdysozoa</taxon>
        <taxon>Arthropoda</taxon>
        <taxon>Hexapoda</taxon>
        <taxon>Insecta</taxon>
        <taxon>Pterygota</taxon>
        <taxon>Neoptera</taxon>
        <taxon>Endopterygota</taxon>
        <taxon>Coleoptera</taxon>
        <taxon>Polyphaga</taxon>
        <taxon>Elateriformia</taxon>
        <taxon>Elateroidea</taxon>
        <taxon>Lampyridae</taxon>
        <taxon>Lampyrinae</taxon>
        <taxon>Photinus</taxon>
    </lineage>
</organism>
<dbReference type="InParanoid" id="A0A5N4B2R6"/>
<dbReference type="InterPro" id="IPR045249">
    <property type="entry name" value="HARBI1-like"/>
</dbReference>
<reference evidence="1 2" key="1">
    <citation type="journal article" date="2018" name="Elife">
        <title>Firefly genomes illuminate parallel origins of bioluminescence in beetles.</title>
        <authorList>
            <person name="Fallon T.R."/>
            <person name="Lower S.E."/>
            <person name="Chang C.H."/>
            <person name="Bessho-Uehara M."/>
            <person name="Martin G.J."/>
            <person name="Bewick A.J."/>
            <person name="Behringer M."/>
            <person name="Debat H.J."/>
            <person name="Wong I."/>
            <person name="Day J.C."/>
            <person name="Suvorov A."/>
            <person name="Silva C.J."/>
            <person name="Stanger-Hall K.F."/>
            <person name="Hall D.W."/>
            <person name="Schmitz R.J."/>
            <person name="Nelson D.R."/>
            <person name="Lewis S.M."/>
            <person name="Shigenobu S."/>
            <person name="Bybee S.M."/>
            <person name="Larracuente A.M."/>
            <person name="Oba Y."/>
            <person name="Weng J.K."/>
        </authorList>
    </citation>
    <scope>NUCLEOTIDE SEQUENCE [LARGE SCALE GENOMIC DNA]</scope>
    <source>
        <strain evidence="1">1611_PpyrPB1</strain>
        <tissue evidence="1">Whole body</tissue>
    </source>
</reference>
<dbReference type="PANTHER" id="PTHR22930">
    <property type="match status" value="1"/>
</dbReference>
<dbReference type="PANTHER" id="PTHR22930:SF85">
    <property type="entry name" value="GH03217P-RELATED"/>
    <property type="match status" value="1"/>
</dbReference>
<dbReference type="Proteomes" id="UP000327044">
    <property type="component" value="Unassembled WGS sequence"/>
</dbReference>
<keyword evidence="2" id="KW-1185">Reference proteome</keyword>
<evidence type="ECO:0000313" key="1">
    <source>
        <dbReference type="EMBL" id="KAB0803856.1"/>
    </source>
</evidence>